<gene>
    <name evidence="10" type="ORF">ONE63_005736</name>
</gene>
<comment type="cofactor">
    <cofactor evidence="1">
        <name>FMN</name>
        <dbReference type="ChEBI" id="CHEBI:58210"/>
    </cofactor>
</comment>
<name>A0AAV7XZM0_9NEOP</name>
<evidence type="ECO:0000256" key="3">
    <source>
        <dbReference type="ARBA" id="ARBA00022630"/>
    </source>
</evidence>
<comment type="cofactor">
    <cofactor evidence="2">
        <name>FAD</name>
        <dbReference type="ChEBI" id="CHEBI:57692"/>
    </cofactor>
</comment>
<evidence type="ECO:0000256" key="4">
    <source>
        <dbReference type="ARBA" id="ARBA00022643"/>
    </source>
</evidence>
<evidence type="ECO:0000256" key="6">
    <source>
        <dbReference type="ARBA" id="ARBA00022857"/>
    </source>
</evidence>
<keyword evidence="3" id="KW-0285">Flavoprotein</keyword>
<reference evidence="10" key="1">
    <citation type="submission" date="2022-12" db="EMBL/GenBank/DDBJ databases">
        <title>Chromosome-level genome assembly of the bean flower thrips Megalurothrips usitatus.</title>
        <authorList>
            <person name="Ma L."/>
            <person name="Liu Q."/>
            <person name="Li H."/>
            <person name="Cai W."/>
        </authorList>
    </citation>
    <scope>NUCLEOTIDE SEQUENCE</scope>
    <source>
        <strain evidence="10">Cailab_2022a</strain>
    </source>
</reference>
<dbReference type="SUPFAM" id="SSF52343">
    <property type="entry name" value="Ferredoxin reductase-like, C-terminal NADP-linked domain"/>
    <property type="match status" value="1"/>
</dbReference>
<comment type="caution">
    <text evidence="10">The sequence shown here is derived from an EMBL/GenBank/DDBJ whole genome shotgun (WGS) entry which is preliminary data.</text>
</comment>
<dbReference type="FunFam" id="1.20.990.10:FF:000001">
    <property type="entry name" value="NADPH--cytochrome P450 reductase"/>
    <property type="match status" value="1"/>
</dbReference>
<evidence type="ECO:0000256" key="2">
    <source>
        <dbReference type="ARBA" id="ARBA00001974"/>
    </source>
</evidence>
<keyword evidence="11" id="KW-1185">Reference proteome</keyword>
<dbReference type="Pfam" id="PF00667">
    <property type="entry name" value="FAD_binding_1"/>
    <property type="match status" value="1"/>
</dbReference>
<dbReference type="PANTHER" id="PTHR19384:SF17">
    <property type="entry name" value="NADPH--CYTOCHROME P450 REDUCTASE"/>
    <property type="match status" value="1"/>
</dbReference>
<dbReference type="InterPro" id="IPR001709">
    <property type="entry name" value="Flavoprot_Pyr_Nucl_cyt_Rdtase"/>
</dbReference>
<keyword evidence="7" id="KW-0560">Oxidoreductase</keyword>
<dbReference type="CDD" id="cd06204">
    <property type="entry name" value="CYPOR"/>
    <property type="match status" value="1"/>
</dbReference>
<dbReference type="GO" id="GO:0009725">
    <property type="term" value="P:response to hormone"/>
    <property type="evidence" value="ECO:0007669"/>
    <property type="project" value="TreeGrafter"/>
</dbReference>
<evidence type="ECO:0000256" key="5">
    <source>
        <dbReference type="ARBA" id="ARBA00022827"/>
    </source>
</evidence>
<dbReference type="InterPro" id="IPR039261">
    <property type="entry name" value="FNR_nucleotide-bd"/>
</dbReference>
<dbReference type="Proteomes" id="UP001075354">
    <property type="component" value="Chromosome 2"/>
</dbReference>
<evidence type="ECO:0000313" key="11">
    <source>
        <dbReference type="Proteomes" id="UP001075354"/>
    </source>
</evidence>
<dbReference type="GO" id="GO:0003958">
    <property type="term" value="F:NADPH-hemoprotein reductase activity"/>
    <property type="evidence" value="ECO:0007669"/>
    <property type="project" value="UniProtKB-EC"/>
</dbReference>
<dbReference type="Gene3D" id="3.40.50.80">
    <property type="entry name" value="Nucleotide-binding domain of ferredoxin-NADP reductase (FNR) module"/>
    <property type="match status" value="1"/>
</dbReference>
<dbReference type="GO" id="GO:0050660">
    <property type="term" value="F:flavin adenine dinucleotide binding"/>
    <property type="evidence" value="ECO:0007669"/>
    <property type="project" value="TreeGrafter"/>
</dbReference>
<dbReference type="GO" id="GO:0010181">
    <property type="term" value="F:FMN binding"/>
    <property type="evidence" value="ECO:0007669"/>
    <property type="project" value="TreeGrafter"/>
</dbReference>
<proteinExistence type="predicted"/>
<dbReference type="AlphaFoldDB" id="A0AAV7XZM0"/>
<protein>
    <recommendedName>
        <fullName evidence="8">NADPH--hemoprotein reductase</fullName>
        <ecNumber evidence="8">1.6.2.4</ecNumber>
    </recommendedName>
</protein>
<dbReference type="Gene3D" id="1.20.990.10">
    <property type="entry name" value="NADPH-cytochrome p450 Reductase, Chain A, domain 3"/>
    <property type="match status" value="1"/>
</dbReference>
<feature type="domain" description="FAD-binding FR-type" evidence="9">
    <location>
        <begin position="88"/>
        <end position="329"/>
    </location>
</feature>
<evidence type="ECO:0000256" key="1">
    <source>
        <dbReference type="ARBA" id="ARBA00001917"/>
    </source>
</evidence>
<dbReference type="InterPro" id="IPR017938">
    <property type="entry name" value="Riboflavin_synthase-like_b-brl"/>
</dbReference>
<dbReference type="Gene3D" id="3.40.50.360">
    <property type="match status" value="1"/>
</dbReference>
<sequence>MEELGATRVYVCGLGDDDANIEDDFITWKEGFWPAVCEYFGIESMGEDVSVRQYKLTEHTEINPDRLYTGEVARLHSFNNQRPPFDAKNPFLANIKVNRELYNSKERQCMHLEFDIEGSKMRYDAGDHLALYPVNNSELVKKLGKLLDADLDMAITLTNTDEESSKKHPFPCPTSYRTALTHYLDITSNPRTHVLKELAEYTKNNKEQEMLRLMASTSPEGKQLYQQWIIQDNRNIVHILEDLPSCKPEIDHVCELLPRLQCRYYSISSSPKLYPTTVHVTAVVVEYETPTKRINKGVATTWLRDMKPVDPEKKLLVPVFIRKSQFRLPTRTQTPIIMIGPGTGLAPFRGFLQERALAKEEGKPVGETILYFGCRKRSEDYLYEQELEEFAKKGAVKLHLAFSRDQAQKVYVTHKLNENAEEIWRVLGESNGHIYVCGDARSMAKDVHNIILKVVQEKGKMSEQEAIAYVKKMEAQKRYSTDVWS</sequence>
<dbReference type="SUPFAM" id="SSF52218">
    <property type="entry name" value="Flavoproteins"/>
    <property type="match status" value="1"/>
</dbReference>
<organism evidence="10 11">
    <name type="scientific">Megalurothrips usitatus</name>
    <name type="common">bean blossom thrips</name>
    <dbReference type="NCBI Taxonomy" id="439358"/>
    <lineage>
        <taxon>Eukaryota</taxon>
        <taxon>Metazoa</taxon>
        <taxon>Ecdysozoa</taxon>
        <taxon>Arthropoda</taxon>
        <taxon>Hexapoda</taxon>
        <taxon>Insecta</taxon>
        <taxon>Pterygota</taxon>
        <taxon>Neoptera</taxon>
        <taxon>Paraneoptera</taxon>
        <taxon>Thysanoptera</taxon>
        <taxon>Terebrantia</taxon>
        <taxon>Thripoidea</taxon>
        <taxon>Thripidae</taxon>
        <taxon>Megalurothrips</taxon>
    </lineage>
</organism>
<accession>A0AAV7XZM0</accession>
<dbReference type="FunFam" id="3.40.50.80:FF:000001">
    <property type="entry name" value="NADPH--cytochrome P450 reductase 1"/>
    <property type="match status" value="1"/>
</dbReference>
<dbReference type="Pfam" id="PF00175">
    <property type="entry name" value="NAD_binding_1"/>
    <property type="match status" value="1"/>
</dbReference>
<dbReference type="InterPro" id="IPR001433">
    <property type="entry name" value="OxRdtase_FAD/NAD-bd"/>
</dbReference>
<dbReference type="Gene3D" id="2.40.30.10">
    <property type="entry name" value="Translation factors"/>
    <property type="match status" value="1"/>
</dbReference>
<dbReference type="PRINTS" id="PR00371">
    <property type="entry name" value="FPNCR"/>
</dbReference>
<evidence type="ECO:0000259" key="9">
    <source>
        <dbReference type="PROSITE" id="PS51384"/>
    </source>
</evidence>
<dbReference type="InterPro" id="IPR017927">
    <property type="entry name" value="FAD-bd_FR_type"/>
</dbReference>
<evidence type="ECO:0000256" key="7">
    <source>
        <dbReference type="ARBA" id="ARBA00023002"/>
    </source>
</evidence>
<dbReference type="PROSITE" id="PS51384">
    <property type="entry name" value="FAD_FR"/>
    <property type="match status" value="1"/>
</dbReference>
<dbReference type="EMBL" id="JAPTSV010000002">
    <property type="protein sequence ID" value="KAJ1530896.1"/>
    <property type="molecule type" value="Genomic_DNA"/>
</dbReference>
<dbReference type="InterPro" id="IPR023173">
    <property type="entry name" value="NADPH_Cyt_P450_Rdtase_alpha"/>
</dbReference>
<dbReference type="InterPro" id="IPR029039">
    <property type="entry name" value="Flavoprotein-like_sf"/>
</dbReference>
<evidence type="ECO:0000256" key="8">
    <source>
        <dbReference type="ARBA" id="ARBA00023797"/>
    </source>
</evidence>
<dbReference type="EC" id="1.6.2.4" evidence="8"/>
<keyword evidence="5" id="KW-0274">FAD</keyword>
<dbReference type="SUPFAM" id="SSF63380">
    <property type="entry name" value="Riboflavin synthase domain-like"/>
    <property type="match status" value="1"/>
</dbReference>
<evidence type="ECO:0000313" key="10">
    <source>
        <dbReference type="EMBL" id="KAJ1530896.1"/>
    </source>
</evidence>
<dbReference type="PANTHER" id="PTHR19384">
    <property type="entry name" value="NITRIC OXIDE SYNTHASE-RELATED"/>
    <property type="match status" value="1"/>
</dbReference>
<keyword evidence="6" id="KW-0521">NADP</keyword>
<keyword evidence="4" id="KW-0288">FMN</keyword>
<dbReference type="InterPro" id="IPR003097">
    <property type="entry name" value="CysJ-like_FAD-binding"/>
</dbReference>
<dbReference type="GO" id="GO:0005829">
    <property type="term" value="C:cytosol"/>
    <property type="evidence" value="ECO:0007669"/>
    <property type="project" value="TreeGrafter"/>
</dbReference>